<feature type="modified residue" description="4-aspartylphosphate" evidence="3">
    <location>
        <position position="57"/>
    </location>
</feature>
<dbReference type="SMART" id="SM00448">
    <property type="entry name" value="REC"/>
    <property type="match status" value="1"/>
</dbReference>
<dbReference type="OrthoDB" id="9797341at2"/>
<dbReference type="SUPFAM" id="SSF52172">
    <property type="entry name" value="CheY-like"/>
    <property type="match status" value="1"/>
</dbReference>
<dbReference type="AlphaFoldDB" id="A0A1H7SIT2"/>
<dbReference type="Pfam" id="PF00196">
    <property type="entry name" value="GerE"/>
    <property type="match status" value="1"/>
</dbReference>
<dbReference type="InterPro" id="IPR016032">
    <property type="entry name" value="Sig_transdc_resp-reg_C-effctor"/>
</dbReference>
<keyword evidence="1 3" id="KW-0597">Phosphoprotein</keyword>
<reference evidence="7" key="1">
    <citation type="submission" date="2016-10" db="EMBL/GenBank/DDBJ databases">
        <authorList>
            <person name="Varghese N."/>
            <person name="Submissions S."/>
        </authorList>
    </citation>
    <scope>NUCLEOTIDE SEQUENCE [LARGE SCALE GENOMIC DNA]</scope>
    <source>
        <strain evidence="7">Jip14</strain>
    </source>
</reference>
<dbReference type="PROSITE" id="PS50110">
    <property type="entry name" value="RESPONSE_REGULATORY"/>
    <property type="match status" value="1"/>
</dbReference>
<dbReference type="Proteomes" id="UP000198916">
    <property type="component" value="Unassembled WGS sequence"/>
</dbReference>
<dbReference type="GO" id="GO:0000160">
    <property type="term" value="P:phosphorelay signal transduction system"/>
    <property type="evidence" value="ECO:0007669"/>
    <property type="project" value="InterPro"/>
</dbReference>
<gene>
    <name evidence="6" type="ORF">SAMN05421740_1094</name>
</gene>
<organism evidence="6 7">
    <name type="scientific">Parapedobacter koreensis</name>
    <dbReference type="NCBI Taxonomy" id="332977"/>
    <lineage>
        <taxon>Bacteria</taxon>
        <taxon>Pseudomonadati</taxon>
        <taxon>Bacteroidota</taxon>
        <taxon>Sphingobacteriia</taxon>
        <taxon>Sphingobacteriales</taxon>
        <taxon>Sphingobacteriaceae</taxon>
        <taxon>Parapedobacter</taxon>
    </lineage>
</organism>
<dbReference type="InterPro" id="IPR039420">
    <property type="entry name" value="WalR-like"/>
</dbReference>
<evidence type="ECO:0000256" key="3">
    <source>
        <dbReference type="PROSITE-ProRule" id="PRU00169"/>
    </source>
</evidence>
<evidence type="ECO:0000313" key="6">
    <source>
        <dbReference type="EMBL" id="SEL72423.1"/>
    </source>
</evidence>
<dbReference type="InterPro" id="IPR011006">
    <property type="entry name" value="CheY-like_superfamily"/>
</dbReference>
<dbReference type="GO" id="GO:0006355">
    <property type="term" value="P:regulation of DNA-templated transcription"/>
    <property type="evidence" value="ECO:0007669"/>
    <property type="project" value="InterPro"/>
</dbReference>
<evidence type="ECO:0000256" key="2">
    <source>
        <dbReference type="ARBA" id="ARBA00023125"/>
    </source>
</evidence>
<dbReference type="PROSITE" id="PS50043">
    <property type="entry name" value="HTH_LUXR_2"/>
    <property type="match status" value="1"/>
</dbReference>
<dbReference type="SMART" id="SM00421">
    <property type="entry name" value="HTH_LUXR"/>
    <property type="match status" value="1"/>
</dbReference>
<keyword evidence="2" id="KW-0238">DNA-binding</keyword>
<name>A0A1H7SIT2_9SPHI</name>
<dbReference type="InterPro" id="IPR000792">
    <property type="entry name" value="Tscrpt_reg_LuxR_C"/>
</dbReference>
<dbReference type="PANTHER" id="PTHR43214:SF43">
    <property type="entry name" value="TWO-COMPONENT RESPONSE REGULATOR"/>
    <property type="match status" value="1"/>
</dbReference>
<dbReference type="EMBL" id="FNZR01000009">
    <property type="protein sequence ID" value="SEL72423.1"/>
    <property type="molecule type" value="Genomic_DNA"/>
</dbReference>
<dbReference type="GO" id="GO:0003677">
    <property type="term" value="F:DNA binding"/>
    <property type="evidence" value="ECO:0007669"/>
    <property type="project" value="UniProtKB-KW"/>
</dbReference>
<sequence>MTRKIKLIVVDDHPVVLQGFAYMLQHIPEFELLADFNEAKPAMAFIAREKPDVVLLDISLPDISGIEACNQIVKSNPAIKIIGISNSNEYSIIRRMLDAGASGYVLKNANAEEIRTCIHSAIAGKTGLSEEIDRLINHPKAKDTFPVLTHREQEVLELLAQGLNSYEIGEKIFISHLTVESYRKTLLKKFNASNVAALIYKASEMKYI</sequence>
<evidence type="ECO:0000259" key="4">
    <source>
        <dbReference type="PROSITE" id="PS50043"/>
    </source>
</evidence>
<dbReference type="Gene3D" id="3.40.50.2300">
    <property type="match status" value="1"/>
</dbReference>
<dbReference type="RefSeq" id="WP_090607759.1">
    <property type="nucleotide sequence ID" value="NZ_FNZR01000009.1"/>
</dbReference>
<dbReference type="SUPFAM" id="SSF46894">
    <property type="entry name" value="C-terminal effector domain of the bipartite response regulators"/>
    <property type="match status" value="1"/>
</dbReference>
<dbReference type="InterPro" id="IPR001789">
    <property type="entry name" value="Sig_transdc_resp-reg_receiver"/>
</dbReference>
<dbReference type="PANTHER" id="PTHR43214">
    <property type="entry name" value="TWO-COMPONENT RESPONSE REGULATOR"/>
    <property type="match status" value="1"/>
</dbReference>
<evidence type="ECO:0000256" key="1">
    <source>
        <dbReference type="ARBA" id="ARBA00022553"/>
    </source>
</evidence>
<dbReference type="Pfam" id="PF00072">
    <property type="entry name" value="Response_reg"/>
    <property type="match status" value="1"/>
</dbReference>
<evidence type="ECO:0000313" key="7">
    <source>
        <dbReference type="Proteomes" id="UP000198916"/>
    </source>
</evidence>
<feature type="domain" description="HTH luxR-type" evidence="4">
    <location>
        <begin position="141"/>
        <end position="206"/>
    </location>
</feature>
<dbReference type="CDD" id="cd06170">
    <property type="entry name" value="LuxR_C_like"/>
    <property type="match status" value="1"/>
</dbReference>
<protein>
    <submittedName>
        <fullName evidence="6">Two component transcriptional regulator, LuxR family</fullName>
    </submittedName>
</protein>
<evidence type="ECO:0000259" key="5">
    <source>
        <dbReference type="PROSITE" id="PS50110"/>
    </source>
</evidence>
<dbReference type="CDD" id="cd17535">
    <property type="entry name" value="REC_NarL-like"/>
    <property type="match status" value="1"/>
</dbReference>
<keyword evidence="7" id="KW-1185">Reference proteome</keyword>
<dbReference type="InterPro" id="IPR058245">
    <property type="entry name" value="NreC/VraR/RcsB-like_REC"/>
</dbReference>
<feature type="domain" description="Response regulatory" evidence="5">
    <location>
        <begin position="6"/>
        <end position="122"/>
    </location>
</feature>
<dbReference type="STRING" id="332977.SAMN05421740_1094"/>
<accession>A0A1H7SIT2</accession>
<dbReference type="PRINTS" id="PR00038">
    <property type="entry name" value="HTHLUXR"/>
</dbReference>
<proteinExistence type="predicted"/>